<dbReference type="GO" id="GO:0071949">
    <property type="term" value="F:FAD binding"/>
    <property type="evidence" value="ECO:0007669"/>
    <property type="project" value="InterPro"/>
</dbReference>
<dbReference type="EMBL" id="VAUP01000041">
    <property type="protein sequence ID" value="TLX40901.1"/>
    <property type="molecule type" value="Genomic_DNA"/>
</dbReference>
<dbReference type="InterPro" id="IPR036188">
    <property type="entry name" value="FAD/NAD-bd_sf"/>
</dbReference>
<dbReference type="PANTHER" id="PTHR43004">
    <property type="entry name" value="TRK SYSTEM POTASSIUM UPTAKE PROTEIN"/>
    <property type="match status" value="1"/>
</dbReference>
<dbReference type="GeneID" id="95775903"/>
<dbReference type="Pfam" id="PF01494">
    <property type="entry name" value="FAD_binding_3"/>
    <property type="match status" value="1"/>
</dbReference>
<comment type="caution">
    <text evidence="5">The sequence shown here is derived from an EMBL/GenBank/DDBJ whole genome shotgun (WGS) entry which is preliminary data.</text>
</comment>
<keyword evidence="3" id="KW-0274">FAD</keyword>
<organism evidence="5 6">
    <name type="scientific">Xanthobacter autotrophicus</name>
    <dbReference type="NCBI Taxonomy" id="280"/>
    <lineage>
        <taxon>Bacteria</taxon>
        <taxon>Pseudomonadati</taxon>
        <taxon>Pseudomonadota</taxon>
        <taxon>Alphaproteobacteria</taxon>
        <taxon>Hyphomicrobiales</taxon>
        <taxon>Xanthobacteraceae</taxon>
        <taxon>Xanthobacter</taxon>
    </lineage>
</organism>
<dbReference type="AlphaFoldDB" id="A0A6C1KAV8"/>
<evidence type="ECO:0000313" key="6">
    <source>
        <dbReference type="Proteomes" id="UP000305131"/>
    </source>
</evidence>
<dbReference type="InterPro" id="IPR050641">
    <property type="entry name" value="RIFMO-like"/>
</dbReference>
<comment type="cofactor">
    <cofactor evidence="1">
        <name>FAD</name>
        <dbReference type="ChEBI" id="CHEBI:57692"/>
    </cofactor>
</comment>
<evidence type="ECO:0000256" key="1">
    <source>
        <dbReference type="ARBA" id="ARBA00001974"/>
    </source>
</evidence>
<reference evidence="5 6" key="1">
    <citation type="submission" date="2019-05" db="EMBL/GenBank/DDBJ databases">
        <authorList>
            <person name="Zhou X."/>
        </authorList>
    </citation>
    <scope>NUCLEOTIDE SEQUENCE [LARGE SCALE GENOMIC DNA]</scope>
    <source>
        <strain evidence="5 6">DSM 432</strain>
    </source>
</reference>
<dbReference type="InterPro" id="IPR002938">
    <property type="entry name" value="FAD-bd"/>
</dbReference>
<dbReference type="PANTHER" id="PTHR43004:SF19">
    <property type="entry name" value="BINDING MONOOXYGENASE, PUTATIVE (JCVI)-RELATED"/>
    <property type="match status" value="1"/>
</dbReference>
<proteinExistence type="predicted"/>
<dbReference type="Gene3D" id="3.30.70.2450">
    <property type="match status" value="1"/>
</dbReference>
<dbReference type="OrthoDB" id="9791689at2"/>
<evidence type="ECO:0000256" key="2">
    <source>
        <dbReference type="ARBA" id="ARBA00022630"/>
    </source>
</evidence>
<evidence type="ECO:0000313" key="5">
    <source>
        <dbReference type="EMBL" id="TLX40901.1"/>
    </source>
</evidence>
<dbReference type="Gene3D" id="3.50.50.60">
    <property type="entry name" value="FAD/NAD(P)-binding domain"/>
    <property type="match status" value="1"/>
</dbReference>
<dbReference type="Proteomes" id="UP000305131">
    <property type="component" value="Unassembled WGS sequence"/>
</dbReference>
<evidence type="ECO:0000256" key="3">
    <source>
        <dbReference type="ARBA" id="ARBA00022827"/>
    </source>
</evidence>
<evidence type="ECO:0000259" key="4">
    <source>
        <dbReference type="Pfam" id="PF01494"/>
    </source>
</evidence>
<gene>
    <name evidence="5" type="ORF">FBQ73_20830</name>
</gene>
<dbReference type="GO" id="GO:0016709">
    <property type="term" value="F:oxidoreductase activity, acting on paired donors, with incorporation or reduction of molecular oxygen, NAD(P)H as one donor, and incorporation of one atom of oxygen"/>
    <property type="evidence" value="ECO:0007669"/>
    <property type="project" value="UniProtKB-ARBA"/>
</dbReference>
<sequence length="552" mass="57424">MGQRSGQDSAQAPADVIVVGAGPVGLTLAAELARHGVRCRILEKAAAPSIYCRALGVTPRTLEVYEDMGVVRAMIDAGLWLDGLCLAVDGAPARTIAPDLSDLPYGTLGIPQPVTERILSDHLAGFGIEVERGIAVNGLVQAGEKVRLDLVGPDGREDFAHARFVVGCDGAHSFVRHALGIPFEGDAFPYPFMLGDVHLAFPGDLKPARGIALRLMRLREDTAPDLFIAIPLPEHGRYRVSMLAPENLASAGSGETHGIQSERPGPSLADLQEVADRIAPGQIIASDLRWSSQFRISMRLAARYREAQVFLAGDASHIHPPTGGQGMNTGIQDAYNLAWKLALVMRGKAPASLLDSYEAERRPVAEDVIARTVAESMNIGGSGGARDRLADTQIRVSYAGLAGAALAGGAAAFEGLPGDRLPVAGDRAPDALGLRRRGVGTPLRMFDLLRGTDFVAVVALDGTRDALAAAEALSAELSGSGVSVRVVAVAPAGAGLSDPYGVSLVADEAGAFAAAYGLGTGEAVLVRPDGYLAWRGNAEEVAAALRQAVGAG</sequence>
<accession>A0A6C1KAV8</accession>
<dbReference type="Pfam" id="PF21274">
    <property type="entry name" value="Rng_hyd_C"/>
    <property type="match status" value="1"/>
</dbReference>
<protein>
    <submittedName>
        <fullName evidence="5">FAD-binding protein</fullName>
    </submittedName>
</protein>
<dbReference type="PRINTS" id="PR00420">
    <property type="entry name" value="RNGMNOXGNASE"/>
</dbReference>
<dbReference type="SUPFAM" id="SSF51905">
    <property type="entry name" value="FAD/NAD(P)-binding domain"/>
    <property type="match status" value="1"/>
</dbReference>
<feature type="domain" description="FAD-binding" evidence="4">
    <location>
        <begin position="14"/>
        <end position="371"/>
    </location>
</feature>
<dbReference type="Gene3D" id="3.40.30.120">
    <property type="match status" value="1"/>
</dbReference>
<keyword evidence="2" id="KW-0285">Flavoprotein</keyword>
<name>A0A6C1KAV8_XANAU</name>
<dbReference type="RefSeq" id="WP_138401415.1">
    <property type="nucleotide sequence ID" value="NZ_JBAFVI010000007.1"/>
</dbReference>